<reference evidence="2" key="1">
    <citation type="journal article" date="2021" name="PeerJ">
        <title>Extensive microbial diversity within the chicken gut microbiome revealed by metagenomics and culture.</title>
        <authorList>
            <person name="Gilroy R."/>
            <person name="Ravi A."/>
            <person name="Getino M."/>
            <person name="Pursley I."/>
            <person name="Horton D.L."/>
            <person name="Alikhan N.F."/>
            <person name="Baker D."/>
            <person name="Gharbi K."/>
            <person name="Hall N."/>
            <person name="Watson M."/>
            <person name="Adriaenssens E.M."/>
            <person name="Foster-Nyarko E."/>
            <person name="Jarju S."/>
            <person name="Secka A."/>
            <person name="Antonio M."/>
            <person name="Oren A."/>
            <person name="Chaudhuri R.R."/>
            <person name="La Ragione R."/>
            <person name="Hildebrand F."/>
            <person name="Pallen M.J."/>
        </authorList>
    </citation>
    <scope>NUCLEOTIDE SEQUENCE</scope>
    <source>
        <strain evidence="2">1345</strain>
    </source>
</reference>
<protein>
    <submittedName>
        <fullName evidence="2">Uncharacterized protein</fullName>
    </submittedName>
</protein>
<comment type="caution">
    <text evidence="2">The sequence shown here is derived from an EMBL/GenBank/DDBJ whole genome shotgun (WGS) entry which is preliminary data.</text>
</comment>
<gene>
    <name evidence="2" type="ORF">H9729_02035</name>
</gene>
<name>A0A9D1ZVA8_9FIRM</name>
<sequence length="69" mass="7695">NGGRVYNEEIMSEEYTPIPKTPQELSEETSKKSEARPRTGITNGFPTKTPPQTIFRSTNIAALTAIVWL</sequence>
<organism evidence="2 3">
    <name type="scientific">Candidatus Borkfalkia excrementigallinarum</name>
    <dbReference type="NCBI Taxonomy" id="2838506"/>
    <lineage>
        <taxon>Bacteria</taxon>
        <taxon>Bacillati</taxon>
        <taxon>Bacillota</taxon>
        <taxon>Clostridia</taxon>
        <taxon>Christensenellales</taxon>
        <taxon>Christensenellaceae</taxon>
        <taxon>Candidatus Borkfalkia</taxon>
    </lineage>
</organism>
<evidence type="ECO:0000313" key="2">
    <source>
        <dbReference type="EMBL" id="HIY96445.1"/>
    </source>
</evidence>
<reference evidence="2" key="2">
    <citation type="submission" date="2021-04" db="EMBL/GenBank/DDBJ databases">
        <authorList>
            <person name="Gilroy R."/>
        </authorList>
    </citation>
    <scope>NUCLEOTIDE SEQUENCE</scope>
    <source>
        <strain evidence="2">1345</strain>
    </source>
</reference>
<feature type="compositionally biased region" description="Basic and acidic residues" evidence="1">
    <location>
        <begin position="28"/>
        <end position="37"/>
    </location>
</feature>
<evidence type="ECO:0000313" key="3">
    <source>
        <dbReference type="Proteomes" id="UP000886750"/>
    </source>
</evidence>
<accession>A0A9D1ZVA8</accession>
<dbReference type="EMBL" id="DXCQ01000021">
    <property type="protein sequence ID" value="HIY96445.1"/>
    <property type="molecule type" value="Genomic_DNA"/>
</dbReference>
<feature type="compositionally biased region" description="Polar residues" evidence="1">
    <location>
        <begin position="40"/>
        <end position="53"/>
    </location>
</feature>
<proteinExistence type="predicted"/>
<feature type="non-terminal residue" evidence="2">
    <location>
        <position position="1"/>
    </location>
</feature>
<evidence type="ECO:0000256" key="1">
    <source>
        <dbReference type="SAM" id="MobiDB-lite"/>
    </source>
</evidence>
<dbReference type="Proteomes" id="UP000886750">
    <property type="component" value="Unassembled WGS sequence"/>
</dbReference>
<dbReference type="AlphaFoldDB" id="A0A9D1ZVA8"/>
<feature type="region of interest" description="Disordered" evidence="1">
    <location>
        <begin position="1"/>
        <end position="53"/>
    </location>
</feature>